<dbReference type="PRINTS" id="PR00411">
    <property type="entry name" value="PNDRDTASEI"/>
</dbReference>
<evidence type="ECO:0000259" key="5">
    <source>
        <dbReference type="Pfam" id="PF00890"/>
    </source>
</evidence>
<comment type="cofactor">
    <cofactor evidence="1">
        <name>FAD</name>
        <dbReference type="ChEBI" id="CHEBI:57692"/>
    </cofactor>
</comment>
<dbReference type="Proteomes" id="UP000295727">
    <property type="component" value="Chromosome 4"/>
</dbReference>
<evidence type="ECO:0000313" key="6">
    <source>
        <dbReference type="EMBL" id="QBR02570.1"/>
    </source>
</evidence>
<organism evidence="6 7">
    <name type="scientific">Paraburkholderia pallida</name>
    <dbReference type="NCBI Taxonomy" id="2547399"/>
    <lineage>
        <taxon>Bacteria</taxon>
        <taxon>Pseudomonadati</taxon>
        <taxon>Pseudomonadota</taxon>
        <taxon>Betaproteobacteria</taxon>
        <taxon>Burkholderiales</taxon>
        <taxon>Burkholderiaceae</taxon>
        <taxon>Paraburkholderia</taxon>
    </lineage>
</organism>
<dbReference type="KEGG" id="ppai:E1956_35685"/>
<evidence type="ECO:0000313" key="7">
    <source>
        <dbReference type="Proteomes" id="UP000295727"/>
    </source>
</evidence>
<evidence type="ECO:0000256" key="2">
    <source>
        <dbReference type="ARBA" id="ARBA00022630"/>
    </source>
</evidence>
<dbReference type="EMBL" id="CP038151">
    <property type="protein sequence ID" value="QBR02570.1"/>
    <property type="molecule type" value="Genomic_DNA"/>
</dbReference>
<dbReference type="SUPFAM" id="SSF51905">
    <property type="entry name" value="FAD/NAD(P)-binding domain"/>
    <property type="match status" value="1"/>
</dbReference>
<dbReference type="SUPFAM" id="SSF56425">
    <property type="entry name" value="Succinate dehydrogenase/fumarate reductase flavoprotein, catalytic domain"/>
    <property type="match status" value="1"/>
</dbReference>
<sequence>MSSNCSVNRPLPSRAVPRWDAEHDVVIVGFGASGACAAIEAVAAGADTLVVERASGYGGSSALSGGEIYLGGNGGTPAQRAAGFSDETADLYRYLMLAGGRDADEAKVRLYAEHSLAHHDWLVAQGLQYKNTFLSERMVEPETDDCLIWSGSEEAWPFSAAAKPCPRGHTPQWPGWGGGQMLMSVLAARVEASGVAVRYDTRAQALIVDEAGAVCGVVLRSCGADTYVRARRGVILCAGGFAMNREMVRRHAPMLLRSADPIGNPGDDGTGILLGQSVGAAAIHMDQGFVSLPFYAPESLIKGIFVNERGQRFINEDGYHGRTGWHALQQAGERIFLLVDNAAYAPPPEFTRIGIAAAGESWEEVEQELGMPEGSLSATVQSYNRHAAQGSDPAFHKAAKWLKPLDEPPFVALDCRIDYAFYPHFTLGGLDTLPSGQVVNEMREPVPGLFAAGRTACGLPRWGAGYSSGLSLADATFFGRQAGRHAASNALNLPSNTD</sequence>
<keyword evidence="2" id="KW-0285">Flavoprotein</keyword>
<dbReference type="OrthoDB" id="337830at2"/>
<protein>
    <submittedName>
        <fullName evidence="6">FAD-dependent oxidoreductase</fullName>
    </submittedName>
</protein>
<keyword evidence="4" id="KW-0560">Oxidoreductase</keyword>
<dbReference type="Gene3D" id="3.50.50.60">
    <property type="entry name" value="FAD/NAD(P)-binding domain"/>
    <property type="match status" value="1"/>
</dbReference>
<proteinExistence type="predicted"/>
<dbReference type="InterPro" id="IPR050315">
    <property type="entry name" value="FAD-oxidoreductase_2"/>
</dbReference>
<name>A0A4P7D6F8_9BURK</name>
<dbReference type="Gene3D" id="3.90.700.10">
    <property type="entry name" value="Succinate dehydrogenase/fumarate reductase flavoprotein, catalytic domain"/>
    <property type="match status" value="1"/>
</dbReference>
<dbReference type="InterPro" id="IPR003953">
    <property type="entry name" value="FAD-dep_OxRdtase_2_FAD-bd"/>
</dbReference>
<reference evidence="6 7" key="1">
    <citation type="submission" date="2019-03" db="EMBL/GenBank/DDBJ databases">
        <title>Paraburkholderia sp. 7MH5, isolated from subtropical forest soil.</title>
        <authorList>
            <person name="Gao Z.-H."/>
            <person name="Qiu L.-H."/>
        </authorList>
    </citation>
    <scope>NUCLEOTIDE SEQUENCE [LARGE SCALE GENOMIC DNA]</scope>
    <source>
        <strain evidence="6 7">7MH5</strain>
    </source>
</reference>
<gene>
    <name evidence="6" type="ORF">E1956_35685</name>
</gene>
<evidence type="ECO:0000256" key="4">
    <source>
        <dbReference type="ARBA" id="ARBA00023002"/>
    </source>
</evidence>
<dbReference type="Pfam" id="PF00890">
    <property type="entry name" value="FAD_binding_2"/>
    <property type="match status" value="1"/>
</dbReference>
<keyword evidence="7" id="KW-1185">Reference proteome</keyword>
<dbReference type="GO" id="GO:0016491">
    <property type="term" value="F:oxidoreductase activity"/>
    <property type="evidence" value="ECO:0007669"/>
    <property type="project" value="UniProtKB-KW"/>
</dbReference>
<keyword evidence="3" id="KW-0274">FAD</keyword>
<evidence type="ECO:0000256" key="1">
    <source>
        <dbReference type="ARBA" id="ARBA00001974"/>
    </source>
</evidence>
<dbReference type="PANTHER" id="PTHR43400:SF10">
    <property type="entry name" value="3-OXOSTEROID 1-DEHYDROGENASE"/>
    <property type="match status" value="1"/>
</dbReference>
<evidence type="ECO:0000256" key="3">
    <source>
        <dbReference type="ARBA" id="ARBA00022827"/>
    </source>
</evidence>
<dbReference type="AlphaFoldDB" id="A0A4P7D6F8"/>
<dbReference type="GO" id="GO:0008202">
    <property type="term" value="P:steroid metabolic process"/>
    <property type="evidence" value="ECO:0007669"/>
    <property type="project" value="UniProtKB-ARBA"/>
</dbReference>
<dbReference type="NCBIfam" id="NF005510">
    <property type="entry name" value="PRK07121.1-3"/>
    <property type="match status" value="1"/>
</dbReference>
<dbReference type="InterPro" id="IPR027477">
    <property type="entry name" value="Succ_DH/fumarate_Rdtase_cat_sf"/>
</dbReference>
<accession>A0A4P7D6F8</accession>
<dbReference type="PANTHER" id="PTHR43400">
    <property type="entry name" value="FUMARATE REDUCTASE"/>
    <property type="match status" value="1"/>
</dbReference>
<dbReference type="RefSeq" id="WP_134758091.1">
    <property type="nucleotide sequence ID" value="NZ_CP038151.1"/>
</dbReference>
<dbReference type="InterPro" id="IPR036188">
    <property type="entry name" value="FAD/NAD-bd_sf"/>
</dbReference>
<feature type="domain" description="FAD-dependent oxidoreductase 2 FAD-binding" evidence="5">
    <location>
        <begin position="24"/>
        <end position="458"/>
    </location>
</feature>